<dbReference type="PANTHER" id="PTHR46708:SF2">
    <property type="entry name" value="FIBRONECTIN TYPE-III DOMAIN-CONTAINING PROTEIN"/>
    <property type="match status" value="1"/>
</dbReference>
<dbReference type="Pfam" id="PF00041">
    <property type="entry name" value="fn3"/>
    <property type="match status" value="2"/>
</dbReference>
<proteinExistence type="predicted"/>
<dbReference type="Proteomes" id="UP000053097">
    <property type="component" value="Unassembled WGS sequence"/>
</dbReference>
<dbReference type="Gene3D" id="2.60.40.10">
    <property type="entry name" value="Immunoglobulins"/>
    <property type="match status" value="2"/>
</dbReference>
<dbReference type="STRING" id="2015173.A0A026W255"/>
<keyword evidence="1" id="KW-0677">Repeat</keyword>
<dbReference type="PANTHER" id="PTHR46708">
    <property type="entry name" value="TENASCIN"/>
    <property type="match status" value="1"/>
</dbReference>
<evidence type="ECO:0000259" key="3">
    <source>
        <dbReference type="PROSITE" id="PS50853"/>
    </source>
</evidence>
<dbReference type="AlphaFoldDB" id="A0A026W255"/>
<dbReference type="InterPro" id="IPR003961">
    <property type="entry name" value="FN3_dom"/>
</dbReference>
<dbReference type="InterPro" id="IPR050991">
    <property type="entry name" value="ECM_Regulatory_Proteins"/>
</dbReference>
<organism evidence="4 5">
    <name type="scientific">Ooceraea biroi</name>
    <name type="common">Clonal raider ant</name>
    <name type="synonym">Cerapachys biroi</name>
    <dbReference type="NCBI Taxonomy" id="2015173"/>
    <lineage>
        <taxon>Eukaryota</taxon>
        <taxon>Metazoa</taxon>
        <taxon>Ecdysozoa</taxon>
        <taxon>Arthropoda</taxon>
        <taxon>Hexapoda</taxon>
        <taxon>Insecta</taxon>
        <taxon>Pterygota</taxon>
        <taxon>Neoptera</taxon>
        <taxon>Endopterygota</taxon>
        <taxon>Hymenoptera</taxon>
        <taxon>Apocrita</taxon>
        <taxon>Aculeata</taxon>
        <taxon>Formicoidea</taxon>
        <taxon>Formicidae</taxon>
        <taxon>Dorylinae</taxon>
        <taxon>Ooceraea</taxon>
    </lineage>
</organism>
<keyword evidence="5" id="KW-1185">Reference proteome</keyword>
<feature type="transmembrane region" description="Helical" evidence="2">
    <location>
        <begin position="1211"/>
        <end position="1229"/>
    </location>
</feature>
<keyword evidence="2" id="KW-0812">Transmembrane</keyword>
<reference evidence="4 5" key="1">
    <citation type="journal article" date="2014" name="Curr. Biol.">
        <title>The genome of the clonal raider ant Cerapachys biroi.</title>
        <authorList>
            <person name="Oxley P.R."/>
            <person name="Ji L."/>
            <person name="Fetter-Pruneda I."/>
            <person name="McKenzie S.K."/>
            <person name="Li C."/>
            <person name="Hu H."/>
            <person name="Zhang G."/>
            <person name="Kronauer D.J."/>
        </authorList>
    </citation>
    <scope>NUCLEOTIDE SEQUENCE [LARGE SCALE GENOMIC DNA]</scope>
</reference>
<evidence type="ECO:0000256" key="1">
    <source>
        <dbReference type="ARBA" id="ARBA00022737"/>
    </source>
</evidence>
<evidence type="ECO:0000313" key="4">
    <source>
        <dbReference type="EMBL" id="EZA49676.1"/>
    </source>
</evidence>
<keyword evidence="2" id="KW-0472">Membrane</keyword>
<dbReference type="PROSITE" id="PS50853">
    <property type="entry name" value="FN3"/>
    <property type="match status" value="1"/>
</dbReference>
<sequence>MNKIDDCWKSWTTEKWNLTDSLKTPLGPVFDQRWEEFTEHGIFDRLNHPIELRNTTAFSISVRAAARVTITLCNGSKYKQNSCYSIIIGNYGNTKSVIQKCSKGIPMEWQESDEECRQFKVSFSHKPLSATEWRTFLITWDSVARNISVFDAASNTVFMKYQDNEQSNSSKNYHMFIASINSMFYRFHIYTFLHTTVENAILRSPIFQFNNKMICIQLLAGLCAECDINITLYDATHNIELKQFTVKGSSKATAHGLPTWQFVTIEHLTDRNSAIMEVRPILNSNSPNPLWAIANVRQCPRYESFRKGVLSISVNPYVFTYVHTSSNLTCQKLFYDEHTVVSSLSDVKSNMNLDDTECPEGKFGPRCSVSCDLVSNAGNDCKDSAICYQNGCTCFPACQGNMYGQNCNKTCDSCMVRKESTSLCNKVTGVCNYGCNNHPNKLYIPPMCQMSITKPGAPLVNFINTVNIQVKLLITWKEEYDGPLFYSFIIQTTNNININGIRWKPVFQNVTELTGVFTNLKSNVIYYIICILRACNQDGKLCNDISSERHIVEINCNQSNFFLIPEEHSLSINWKNELNQLYSCVANRYMLIVQQANTSEEILNTSIDKLPYKVSSLPSYTLFNVIILQKNKKIFSKQIRTLKEAPLKISNLRSLNVSDTNVTLSWMAPKQLNEEKIMEYEVTLQVKKYYGCTDSKPLLNNPNTTYLTNDTTITIQNLHPYALYNAEVVVYNSQYNSEPEETTFETKVSAIATEVYSNINVQGWNMTWEPPEDCRTITGPLYSRIQIYGISDDVKDVNMMKQTAYYHLSLKEIQLDGAERYMAKLYVIRRATGLENHFAYQTYEFETPSKAPPKVINLEVYEIDSRQNPTIVYLRWQRPRPPLNGILHAYRIRLCERNECTNNTVESNAVCNLWDNYICGSIQRYSKKQQMLEVVASNVNVSKPGIPFVVSMINLDNAAPDQPDNFTITTLNNSVVDLQWCHPWKTGSPLEYFRIQMNPISTNLQTLSENDKFPKNHSLPIKIEFMVSNYTRNYHERLYLLPSTQYLVSIQAVTYNNRTSKIMYKNFETPSTLKFNGHLKYMLSDSMISLDIPPVLNNTKNSMIHVIVKGPKPCEEYLKVPKNLQAQAGVQVDDDAWQAAELPTLELAGKPFIVGNNLSYGNAKNCPLRSKEFYEITVIITEHNQNVHNKPNMLKISIFNATESSTEHKKWLIFIILIFVVPGAAFYFYQRYVFYLML</sequence>
<accession>A0A026W255</accession>
<feature type="domain" description="Fibronectin type-III" evidence="3">
    <location>
        <begin position="648"/>
        <end position="751"/>
    </location>
</feature>
<evidence type="ECO:0000313" key="5">
    <source>
        <dbReference type="Proteomes" id="UP000053097"/>
    </source>
</evidence>
<evidence type="ECO:0000256" key="2">
    <source>
        <dbReference type="SAM" id="Phobius"/>
    </source>
</evidence>
<gene>
    <name evidence="4" type="ORF">X777_12221</name>
</gene>
<dbReference type="InterPro" id="IPR013783">
    <property type="entry name" value="Ig-like_fold"/>
</dbReference>
<dbReference type="OrthoDB" id="7669690at2759"/>
<dbReference type="SMART" id="SM00060">
    <property type="entry name" value="FN3"/>
    <property type="match status" value="2"/>
</dbReference>
<dbReference type="SUPFAM" id="SSF49265">
    <property type="entry name" value="Fibronectin type III"/>
    <property type="match status" value="2"/>
</dbReference>
<protein>
    <recommendedName>
        <fullName evidence="3">Fibronectin type-III domain-containing protein</fullName>
    </recommendedName>
</protein>
<dbReference type="EMBL" id="KK107503">
    <property type="protein sequence ID" value="EZA49676.1"/>
    <property type="molecule type" value="Genomic_DNA"/>
</dbReference>
<dbReference type="Pfam" id="PF12248">
    <property type="entry name" value="Methyltransf_FA"/>
    <property type="match status" value="1"/>
</dbReference>
<name>A0A026W255_OOCBI</name>
<dbReference type="CDD" id="cd00063">
    <property type="entry name" value="FN3"/>
    <property type="match status" value="2"/>
</dbReference>
<keyword evidence="2" id="KW-1133">Transmembrane helix</keyword>
<dbReference type="InterPro" id="IPR022041">
    <property type="entry name" value="Methyltransf_FA"/>
</dbReference>
<dbReference type="InterPro" id="IPR036116">
    <property type="entry name" value="FN3_sf"/>
</dbReference>